<evidence type="ECO:0000313" key="2">
    <source>
        <dbReference type="EMBL" id="MDR9894422.1"/>
    </source>
</evidence>
<dbReference type="AlphaFoldDB" id="A0AAP5M865"/>
<feature type="region of interest" description="Disordered" evidence="1">
    <location>
        <begin position="1"/>
        <end position="32"/>
    </location>
</feature>
<comment type="caution">
    <text evidence="2">The sequence shown here is derived from an EMBL/GenBank/DDBJ whole genome shotgun (WGS) entry which is preliminary data.</text>
</comment>
<proteinExistence type="predicted"/>
<accession>A0AAP5M865</accession>
<dbReference type="EMBL" id="JAALHA020000002">
    <property type="protein sequence ID" value="MDR9894422.1"/>
    <property type="molecule type" value="Genomic_DNA"/>
</dbReference>
<keyword evidence="3" id="KW-1185">Reference proteome</keyword>
<feature type="compositionally biased region" description="Low complexity" evidence="1">
    <location>
        <begin position="11"/>
        <end position="26"/>
    </location>
</feature>
<sequence length="60" mass="6881">MSNQSDPLSDSSEQQTMNNQSTSSQSAEKSVIDKSEYVYELPSWELMPPATFVIRRVRRL</sequence>
<protein>
    <submittedName>
        <fullName evidence="2">Uncharacterized protein</fullName>
    </submittedName>
</protein>
<evidence type="ECO:0000313" key="3">
    <source>
        <dbReference type="Proteomes" id="UP000667802"/>
    </source>
</evidence>
<reference evidence="3" key="1">
    <citation type="journal article" date="2021" name="Science">
        <title>Hunting the eagle killer: A cyanobacterial neurotoxin causes vacuolar myelinopathy.</title>
        <authorList>
            <person name="Breinlinger S."/>
            <person name="Phillips T.J."/>
            <person name="Haram B.N."/>
            <person name="Mares J."/>
            <person name="Martinez Yerena J.A."/>
            <person name="Hrouzek P."/>
            <person name="Sobotka R."/>
            <person name="Henderson W.M."/>
            <person name="Schmieder P."/>
            <person name="Williams S.M."/>
            <person name="Lauderdale J.D."/>
            <person name="Wilde H.D."/>
            <person name="Gerrin W."/>
            <person name="Kust A."/>
            <person name="Washington J.W."/>
            <person name="Wagner C."/>
            <person name="Geier B."/>
            <person name="Liebeke M."/>
            <person name="Enke H."/>
            <person name="Niedermeyer T.H.J."/>
            <person name="Wilde S.B."/>
        </authorList>
    </citation>
    <scope>NUCLEOTIDE SEQUENCE [LARGE SCALE GENOMIC DNA]</scope>
    <source>
        <strain evidence="3">Thurmond2011</strain>
    </source>
</reference>
<dbReference type="RefSeq" id="WP_208343460.1">
    <property type="nucleotide sequence ID" value="NZ_CAWQFN010000314.1"/>
</dbReference>
<feature type="compositionally biased region" description="Polar residues" evidence="1">
    <location>
        <begin position="1"/>
        <end position="10"/>
    </location>
</feature>
<organism evidence="2 3">
    <name type="scientific">Aetokthonos hydrillicola Thurmond2011</name>
    <dbReference type="NCBI Taxonomy" id="2712845"/>
    <lineage>
        <taxon>Bacteria</taxon>
        <taxon>Bacillati</taxon>
        <taxon>Cyanobacteriota</taxon>
        <taxon>Cyanophyceae</taxon>
        <taxon>Nostocales</taxon>
        <taxon>Hapalosiphonaceae</taxon>
        <taxon>Aetokthonos</taxon>
    </lineage>
</organism>
<name>A0AAP5M865_9CYAN</name>
<evidence type="ECO:0000256" key="1">
    <source>
        <dbReference type="SAM" id="MobiDB-lite"/>
    </source>
</evidence>
<dbReference type="Proteomes" id="UP000667802">
    <property type="component" value="Unassembled WGS sequence"/>
</dbReference>
<gene>
    <name evidence="2" type="ORF">G7B40_007530</name>
</gene>